<dbReference type="InParanoid" id="A0A0C3KNJ5"/>
<evidence type="ECO:0000313" key="1">
    <source>
        <dbReference type="EMBL" id="KIO11182.1"/>
    </source>
</evidence>
<organism evidence="1 2">
    <name type="scientific">Pisolithus tinctorius Marx 270</name>
    <dbReference type="NCBI Taxonomy" id="870435"/>
    <lineage>
        <taxon>Eukaryota</taxon>
        <taxon>Fungi</taxon>
        <taxon>Dikarya</taxon>
        <taxon>Basidiomycota</taxon>
        <taxon>Agaricomycotina</taxon>
        <taxon>Agaricomycetes</taxon>
        <taxon>Agaricomycetidae</taxon>
        <taxon>Boletales</taxon>
        <taxon>Sclerodermatineae</taxon>
        <taxon>Pisolithaceae</taxon>
        <taxon>Pisolithus</taxon>
    </lineage>
</organism>
<dbReference type="InterPro" id="IPR027417">
    <property type="entry name" value="P-loop_NTPase"/>
</dbReference>
<dbReference type="OrthoDB" id="2986975at2759"/>
<reference evidence="2" key="2">
    <citation type="submission" date="2015-01" db="EMBL/GenBank/DDBJ databases">
        <title>Evolutionary Origins and Diversification of the Mycorrhizal Mutualists.</title>
        <authorList>
            <consortium name="DOE Joint Genome Institute"/>
            <consortium name="Mycorrhizal Genomics Consortium"/>
            <person name="Kohler A."/>
            <person name="Kuo A."/>
            <person name="Nagy L.G."/>
            <person name="Floudas D."/>
            <person name="Copeland A."/>
            <person name="Barry K.W."/>
            <person name="Cichocki N."/>
            <person name="Veneault-Fourrey C."/>
            <person name="LaButti K."/>
            <person name="Lindquist E.A."/>
            <person name="Lipzen A."/>
            <person name="Lundell T."/>
            <person name="Morin E."/>
            <person name="Murat C."/>
            <person name="Riley R."/>
            <person name="Ohm R."/>
            <person name="Sun H."/>
            <person name="Tunlid A."/>
            <person name="Henrissat B."/>
            <person name="Grigoriev I.V."/>
            <person name="Hibbett D.S."/>
            <person name="Martin F."/>
        </authorList>
    </citation>
    <scope>NUCLEOTIDE SEQUENCE [LARGE SCALE GENOMIC DNA]</scope>
    <source>
        <strain evidence="2">Marx 270</strain>
    </source>
</reference>
<dbReference type="Proteomes" id="UP000054217">
    <property type="component" value="Unassembled WGS sequence"/>
</dbReference>
<dbReference type="AlphaFoldDB" id="A0A0C3KNJ5"/>
<dbReference type="Gene3D" id="3.40.50.300">
    <property type="entry name" value="P-loop containing nucleotide triphosphate hydrolases"/>
    <property type="match status" value="1"/>
</dbReference>
<accession>A0A0C3KNJ5</accession>
<dbReference type="PANTHER" id="PTHR47642">
    <property type="entry name" value="ATP-DEPENDENT DNA HELICASE"/>
    <property type="match status" value="1"/>
</dbReference>
<sequence>MAEPLDDASKHVMGSDDWTATLSEADLATFKCDQLSPREQAHAREAIAIAQQCGIFCAKGATQSTESHCYRLAIGNEHLQLEQWKMAMRAMVESAGNSECPNSQMADEAMDQGDVIGNDAITDDETGSAYMLAQLATEEHTLEPSNVEDLLVDQRRAYDIIEWHLQQFVAGRCPDQLRMIIPGEGGVGKSKTIQTITDNFYRHGIGGMLVKAAYTGIAASVIDGKTLHNIAVLPFGGLNVILVSDFHQFPPVATKASVPLFWPCNVEKDTEDELLGRRIYEQFDIVVQLKTQVRVTDPEWHDLLQHVHNGSCSEHLINMLRGLVLDNATCPPTNFHSSPWNDAVLVTPRHAVRMQWNSMTAYERANTENITLISCPALDTVGGRALTLPEKFAVAANPKSGRGCNRQERGGLSDDVVLAIGMCVMVTFNITTDLDIANGARGRVVNIVLDSRESLKRSMNNVIQLEYPPVYVLVEMNRTKANALPGLPTGVLLVTPICRTFTVSSAGGKRTTISRVHRPFSHL</sequence>
<dbReference type="InterPro" id="IPR051055">
    <property type="entry name" value="PIF1_helicase"/>
</dbReference>
<gene>
    <name evidence="1" type="ORF">M404DRAFT_20672</name>
</gene>
<keyword evidence="2" id="KW-1185">Reference proteome</keyword>
<name>A0A0C3KNJ5_PISTI</name>
<evidence type="ECO:0000313" key="2">
    <source>
        <dbReference type="Proteomes" id="UP000054217"/>
    </source>
</evidence>
<dbReference type="HOGENOM" id="CLU_537022_0_0_1"/>
<dbReference type="STRING" id="870435.A0A0C3KNJ5"/>
<reference evidence="1 2" key="1">
    <citation type="submission" date="2014-04" db="EMBL/GenBank/DDBJ databases">
        <authorList>
            <consortium name="DOE Joint Genome Institute"/>
            <person name="Kuo A."/>
            <person name="Kohler A."/>
            <person name="Costa M.D."/>
            <person name="Nagy L.G."/>
            <person name="Floudas D."/>
            <person name="Copeland A."/>
            <person name="Barry K.W."/>
            <person name="Cichocki N."/>
            <person name="Veneault-Fourrey C."/>
            <person name="LaButti K."/>
            <person name="Lindquist E.A."/>
            <person name="Lipzen A."/>
            <person name="Lundell T."/>
            <person name="Morin E."/>
            <person name="Murat C."/>
            <person name="Sun H."/>
            <person name="Tunlid A."/>
            <person name="Henrissat B."/>
            <person name="Grigoriev I.V."/>
            <person name="Hibbett D.S."/>
            <person name="Martin F."/>
            <person name="Nordberg H.P."/>
            <person name="Cantor M.N."/>
            <person name="Hua S.X."/>
        </authorList>
    </citation>
    <scope>NUCLEOTIDE SEQUENCE [LARGE SCALE GENOMIC DNA]</scope>
    <source>
        <strain evidence="1 2">Marx 270</strain>
    </source>
</reference>
<protein>
    <recommendedName>
        <fullName evidence="3">DNA helicase</fullName>
    </recommendedName>
</protein>
<proteinExistence type="predicted"/>
<dbReference type="EMBL" id="KN831950">
    <property type="protein sequence ID" value="KIO11182.1"/>
    <property type="molecule type" value="Genomic_DNA"/>
</dbReference>
<dbReference type="SUPFAM" id="SSF52540">
    <property type="entry name" value="P-loop containing nucleoside triphosphate hydrolases"/>
    <property type="match status" value="1"/>
</dbReference>
<evidence type="ECO:0008006" key="3">
    <source>
        <dbReference type="Google" id="ProtNLM"/>
    </source>
</evidence>